<name>A0A8J7WJ22_9RHOB</name>
<protein>
    <submittedName>
        <fullName evidence="1">Uncharacterized protein</fullName>
    </submittedName>
</protein>
<evidence type="ECO:0000313" key="2">
    <source>
        <dbReference type="Proteomes" id="UP000681356"/>
    </source>
</evidence>
<dbReference type="EMBL" id="JAGTUU010000010">
    <property type="protein sequence ID" value="MBS0126546.1"/>
    <property type="molecule type" value="Genomic_DNA"/>
</dbReference>
<dbReference type="Proteomes" id="UP000681356">
    <property type="component" value="Unassembled WGS sequence"/>
</dbReference>
<accession>A0A8J7WJ22</accession>
<gene>
    <name evidence="1" type="ORF">KB874_20915</name>
</gene>
<proteinExistence type="predicted"/>
<organism evidence="1 2">
    <name type="scientific">Thetidibacter halocola</name>
    <dbReference type="NCBI Taxonomy" id="2827239"/>
    <lineage>
        <taxon>Bacteria</taxon>
        <taxon>Pseudomonadati</taxon>
        <taxon>Pseudomonadota</taxon>
        <taxon>Alphaproteobacteria</taxon>
        <taxon>Rhodobacterales</taxon>
        <taxon>Roseobacteraceae</taxon>
        <taxon>Thetidibacter</taxon>
    </lineage>
</organism>
<reference evidence="1" key="1">
    <citation type="submission" date="2021-04" db="EMBL/GenBank/DDBJ databases">
        <authorList>
            <person name="Yoon J."/>
        </authorList>
    </citation>
    <scope>NUCLEOTIDE SEQUENCE</scope>
    <source>
        <strain evidence="1">KMU-90</strain>
    </source>
</reference>
<dbReference type="AlphaFoldDB" id="A0A8J7WJ22"/>
<keyword evidence="2" id="KW-1185">Reference proteome</keyword>
<sequence length="99" mass="11196">MDHLPGTQRSDRSHEDRLVLHGVGRKTEGDTLVLFFIAADIAPADMTVLRLSHALRRHPENKPRLQDMLLDNCGRAAMDMVADARKHAKDRLACWARKS</sequence>
<evidence type="ECO:0000313" key="1">
    <source>
        <dbReference type="EMBL" id="MBS0126546.1"/>
    </source>
</evidence>
<dbReference type="RefSeq" id="WP_212538507.1">
    <property type="nucleotide sequence ID" value="NZ_JAGTUU010000010.1"/>
</dbReference>
<comment type="caution">
    <text evidence="1">The sequence shown here is derived from an EMBL/GenBank/DDBJ whole genome shotgun (WGS) entry which is preliminary data.</text>
</comment>